<keyword evidence="1" id="KW-0812">Transmembrane</keyword>
<dbReference type="EMBL" id="JSAQ01000001">
    <property type="protein sequence ID" value="KGO05777.1"/>
    <property type="molecule type" value="Genomic_DNA"/>
</dbReference>
<sequence length="101" mass="11293">MDNQTNKYKLLLIGLLIDGLGIVTSSWVFPVIGDFSDIAWAPFSAWLMTRLYKGTAGKVGGVVTFIEELIPGVDIIPSFTLMWLYTYVFKDSKVSKILDKN</sequence>
<keyword evidence="1" id="KW-1133">Transmembrane helix</keyword>
<feature type="transmembrane region" description="Helical" evidence="1">
    <location>
        <begin position="69"/>
        <end position="88"/>
    </location>
</feature>
<proteinExistence type="predicted"/>
<feature type="transmembrane region" description="Helical" evidence="1">
    <location>
        <begin position="12"/>
        <end position="32"/>
    </location>
</feature>
<accession>A0A0A2GRC1</accession>
<comment type="caution">
    <text evidence="2">The sequence shown here is derived from an EMBL/GenBank/DDBJ whole genome shotgun (WGS) entry which is preliminary data.</text>
</comment>
<name>A0A0A2GRC1_9FLAO</name>
<dbReference type="PATRIC" id="fig|1300343.5.peg.2097"/>
<gene>
    <name evidence="2" type="ORF">NV36_02245</name>
</gene>
<keyword evidence="1" id="KW-0472">Membrane</keyword>
<dbReference type="AlphaFoldDB" id="A0A0A2GRC1"/>
<protein>
    <submittedName>
        <fullName evidence="2">Uncharacterized protein</fullName>
    </submittedName>
</protein>
<evidence type="ECO:0000313" key="3">
    <source>
        <dbReference type="Proteomes" id="UP000030140"/>
    </source>
</evidence>
<dbReference type="KEGG" id="ddo:I597_2083"/>
<evidence type="ECO:0000256" key="1">
    <source>
        <dbReference type="SAM" id="Phobius"/>
    </source>
</evidence>
<dbReference type="Proteomes" id="UP000030140">
    <property type="component" value="Unassembled WGS sequence"/>
</dbReference>
<dbReference type="OrthoDB" id="1144067at2"/>
<organism evidence="2 3">
    <name type="scientific">Dokdonia donghaensis DSW-1</name>
    <dbReference type="NCBI Taxonomy" id="1300343"/>
    <lineage>
        <taxon>Bacteria</taxon>
        <taxon>Pseudomonadati</taxon>
        <taxon>Bacteroidota</taxon>
        <taxon>Flavobacteriia</taxon>
        <taxon>Flavobacteriales</taxon>
        <taxon>Flavobacteriaceae</taxon>
        <taxon>Dokdonia</taxon>
    </lineage>
</organism>
<dbReference type="RefSeq" id="WP_021779045.1">
    <property type="nucleotide sequence ID" value="NZ_CP015125.1"/>
</dbReference>
<evidence type="ECO:0000313" key="2">
    <source>
        <dbReference type="EMBL" id="KGO05777.1"/>
    </source>
</evidence>
<keyword evidence="3" id="KW-1185">Reference proteome</keyword>
<reference evidence="2 3" key="1">
    <citation type="submission" date="2014-10" db="EMBL/GenBank/DDBJ databases">
        <title>Draft genome sequence of the proteorhodopsin-containing marine bacterium Dokdonia donghaensis.</title>
        <authorList>
            <person name="Gomez-Consarnau L."/>
            <person name="Gonzalez J.M."/>
            <person name="Riedel T."/>
            <person name="Jaenicke S."/>
            <person name="Wagner-Doebler I."/>
            <person name="Fuhrman J.A."/>
        </authorList>
    </citation>
    <scope>NUCLEOTIDE SEQUENCE [LARGE SCALE GENOMIC DNA]</scope>
    <source>
        <strain evidence="2 3">DSW-1</strain>
    </source>
</reference>